<name>A0A1H2FNZ0_9PSED</name>
<dbReference type="AlphaFoldDB" id="A0A1H2FNZ0"/>
<dbReference type="PANTHER" id="PTHR30106">
    <property type="entry name" value="INNER MEMBRANE PROTEIN YEIH-RELATED"/>
    <property type="match status" value="1"/>
</dbReference>
<keyword evidence="5 7" id="KW-1133">Transmembrane helix</keyword>
<dbReference type="GO" id="GO:0005886">
    <property type="term" value="C:plasma membrane"/>
    <property type="evidence" value="ECO:0007669"/>
    <property type="project" value="UniProtKB-SubCell"/>
</dbReference>
<dbReference type="STRING" id="364197.SAMN05216296_1714"/>
<evidence type="ECO:0000256" key="7">
    <source>
        <dbReference type="SAM" id="Phobius"/>
    </source>
</evidence>
<feature type="transmembrane region" description="Helical" evidence="7">
    <location>
        <begin position="16"/>
        <end position="33"/>
    </location>
</feature>
<evidence type="ECO:0000256" key="2">
    <source>
        <dbReference type="ARBA" id="ARBA00007977"/>
    </source>
</evidence>
<accession>A0A1H2FNZ0</accession>
<dbReference type="RefSeq" id="WP_090194176.1">
    <property type="nucleotide sequence ID" value="NZ_LT629785.1"/>
</dbReference>
<organism evidence="8 9">
    <name type="scientific">Pseudomonas pohangensis</name>
    <dbReference type="NCBI Taxonomy" id="364197"/>
    <lineage>
        <taxon>Bacteria</taxon>
        <taxon>Pseudomonadati</taxon>
        <taxon>Pseudomonadota</taxon>
        <taxon>Gammaproteobacteria</taxon>
        <taxon>Pseudomonadales</taxon>
        <taxon>Pseudomonadaceae</taxon>
        <taxon>Pseudomonas</taxon>
    </lineage>
</organism>
<evidence type="ECO:0000256" key="3">
    <source>
        <dbReference type="ARBA" id="ARBA00022475"/>
    </source>
</evidence>
<feature type="transmembrane region" description="Helical" evidence="7">
    <location>
        <begin position="122"/>
        <end position="146"/>
    </location>
</feature>
<dbReference type="Pfam" id="PF03601">
    <property type="entry name" value="Cons_hypoth698"/>
    <property type="match status" value="1"/>
</dbReference>
<comment type="similarity">
    <text evidence="2">Belongs to the UPF0324 family.</text>
</comment>
<gene>
    <name evidence="8" type="ORF">SAMN05216296_1714</name>
</gene>
<feature type="transmembrane region" description="Helical" evidence="7">
    <location>
        <begin position="96"/>
        <end position="115"/>
    </location>
</feature>
<sequence length="338" mass="35684">MSASAFTALNTRGRELLPGFIVSVIVAAAATFLSEHYGAPVMLFALLLGMALNFLSGDSKCKPGIEFTAREVLRIGVALLGMRITLGQIAELGWQPVALIVFSVAATILLSMLVARLMGFQSLFGLLSGGATAICGASAAMAISAALPSHEGKEKATLFTVIGVSALSTLAMISYPMIAGWFELSPTEAGIFLGATIHDVAQVVGAGYSMSHETGDVATVVKLMRVGMLLPVILCAAMITRARTKGSDFHGKRPPLLPWFAVGFIVLASINSTGFVPTIVQSFGNELSRWMLVIAISALGMKTQIKELTSVGIKPILLMFGETIFLVVLVLAALHWWL</sequence>
<keyword evidence="9" id="KW-1185">Reference proteome</keyword>
<feature type="transmembrane region" description="Helical" evidence="7">
    <location>
        <begin position="256"/>
        <end position="275"/>
    </location>
</feature>
<feature type="transmembrane region" description="Helical" evidence="7">
    <location>
        <begin position="39"/>
        <end position="56"/>
    </location>
</feature>
<evidence type="ECO:0000256" key="4">
    <source>
        <dbReference type="ARBA" id="ARBA00022692"/>
    </source>
</evidence>
<keyword evidence="4 7" id="KW-0812">Transmembrane</keyword>
<evidence type="ECO:0000256" key="5">
    <source>
        <dbReference type="ARBA" id="ARBA00022989"/>
    </source>
</evidence>
<evidence type="ECO:0000313" key="9">
    <source>
        <dbReference type="Proteomes" id="UP000243232"/>
    </source>
</evidence>
<feature type="transmembrane region" description="Helical" evidence="7">
    <location>
        <begin position="223"/>
        <end position="244"/>
    </location>
</feature>
<feature type="transmembrane region" description="Helical" evidence="7">
    <location>
        <begin position="317"/>
        <end position="337"/>
    </location>
</feature>
<dbReference type="PANTHER" id="PTHR30106:SF2">
    <property type="entry name" value="UPF0324 INNER MEMBRANE PROTEIN YEIH"/>
    <property type="match status" value="1"/>
</dbReference>
<keyword evidence="6 7" id="KW-0472">Membrane</keyword>
<dbReference type="OrthoDB" id="9805703at2"/>
<feature type="transmembrane region" description="Helical" evidence="7">
    <location>
        <begin position="158"/>
        <end position="178"/>
    </location>
</feature>
<dbReference type="Proteomes" id="UP000243232">
    <property type="component" value="Chromosome I"/>
</dbReference>
<evidence type="ECO:0000256" key="1">
    <source>
        <dbReference type="ARBA" id="ARBA00004651"/>
    </source>
</evidence>
<evidence type="ECO:0000313" key="8">
    <source>
        <dbReference type="EMBL" id="SDU09050.1"/>
    </source>
</evidence>
<comment type="subcellular location">
    <subcellularLocation>
        <location evidence="1">Cell membrane</location>
        <topology evidence="1">Multi-pass membrane protein</topology>
    </subcellularLocation>
</comment>
<dbReference type="InterPro" id="IPR018383">
    <property type="entry name" value="UPF0324_pro"/>
</dbReference>
<proteinExistence type="inferred from homology"/>
<protein>
    <submittedName>
        <fullName evidence="8">Conserved hypothetical integral membrane protein</fullName>
    </submittedName>
</protein>
<reference evidence="9" key="1">
    <citation type="submission" date="2016-10" db="EMBL/GenBank/DDBJ databases">
        <authorList>
            <person name="Varghese N."/>
            <person name="Submissions S."/>
        </authorList>
    </citation>
    <scope>NUCLEOTIDE SEQUENCE [LARGE SCALE GENOMIC DNA]</scope>
    <source>
        <strain evidence="9">DSM 17875</strain>
    </source>
</reference>
<keyword evidence="3" id="KW-1003">Cell membrane</keyword>
<evidence type="ECO:0000256" key="6">
    <source>
        <dbReference type="ARBA" id="ARBA00023136"/>
    </source>
</evidence>
<dbReference type="EMBL" id="LT629785">
    <property type="protein sequence ID" value="SDU09050.1"/>
    <property type="molecule type" value="Genomic_DNA"/>
</dbReference>